<dbReference type="InterPro" id="IPR001647">
    <property type="entry name" value="HTH_TetR"/>
</dbReference>
<evidence type="ECO:0000313" key="6">
    <source>
        <dbReference type="EMBL" id="MBV4521118.1"/>
    </source>
</evidence>
<dbReference type="InterPro" id="IPR050109">
    <property type="entry name" value="HTH-type_TetR-like_transc_reg"/>
</dbReference>
<gene>
    <name evidence="6" type="ORF">KVG88_13695</name>
</gene>
<keyword evidence="7" id="KW-1185">Reference proteome</keyword>
<keyword evidence="1" id="KW-0805">Transcription regulation</keyword>
<name>A0ABS6QQA0_9PSED</name>
<protein>
    <submittedName>
        <fullName evidence="6">TetR/AcrR family transcriptional regulator</fullName>
    </submittedName>
</protein>
<dbReference type="RefSeq" id="WP_217871738.1">
    <property type="nucleotide sequence ID" value="NZ_JAHSTU010000003.1"/>
</dbReference>
<dbReference type="EMBL" id="JAHSTU010000003">
    <property type="protein sequence ID" value="MBV4521118.1"/>
    <property type="molecule type" value="Genomic_DNA"/>
</dbReference>
<reference evidence="6" key="1">
    <citation type="submission" date="2021-06" db="EMBL/GenBank/DDBJ databases">
        <title>Updating the genus Pseudomonas: Description of 43 new species and partition of the Pseudomonas putida group.</title>
        <authorList>
            <person name="Girard L."/>
            <person name="Lood C."/>
            <person name="Vandamme P."/>
            <person name="Rokni-Zadeh H."/>
            <person name="Van Noort V."/>
            <person name="Hofte M."/>
            <person name="Lavigne R."/>
            <person name="De Mot R."/>
        </authorList>
    </citation>
    <scope>NUCLEOTIDE SEQUENCE</scope>
    <source>
        <strain evidence="6">SWRI74</strain>
    </source>
</reference>
<dbReference type="PROSITE" id="PS50977">
    <property type="entry name" value="HTH_TETR_2"/>
    <property type="match status" value="1"/>
</dbReference>
<proteinExistence type="predicted"/>
<dbReference type="PANTHER" id="PTHR30055">
    <property type="entry name" value="HTH-TYPE TRANSCRIPTIONAL REGULATOR RUTR"/>
    <property type="match status" value="1"/>
</dbReference>
<evidence type="ECO:0000313" key="7">
    <source>
        <dbReference type="Proteomes" id="UP001049200"/>
    </source>
</evidence>
<organism evidence="6 7">
    <name type="scientific">Pseudomonas azerbaijanoccidentalis</name>
    <dbReference type="NCBI Taxonomy" id="2842347"/>
    <lineage>
        <taxon>Bacteria</taxon>
        <taxon>Pseudomonadati</taxon>
        <taxon>Pseudomonadota</taxon>
        <taxon>Gammaproteobacteria</taxon>
        <taxon>Pseudomonadales</taxon>
        <taxon>Pseudomonadaceae</taxon>
        <taxon>Pseudomonas</taxon>
    </lineage>
</organism>
<evidence type="ECO:0000256" key="1">
    <source>
        <dbReference type="ARBA" id="ARBA00023015"/>
    </source>
</evidence>
<dbReference type="PANTHER" id="PTHR30055:SF234">
    <property type="entry name" value="HTH-TYPE TRANSCRIPTIONAL REGULATOR BETI"/>
    <property type="match status" value="1"/>
</dbReference>
<keyword evidence="2 4" id="KW-0238">DNA-binding</keyword>
<dbReference type="Proteomes" id="UP001049200">
    <property type="component" value="Unassembled WGS sequence"/>
</dbReference>
<keyword evidence="3" id="KW-0804">Transcription</keyword>
<evidence type="ECO:0000256" key="4">
    <source>
        <dbReference type="PROSITE-ProRule" id="PRU00335"/>
    </source>
</evidence>
<dbReference type="Pfam" id="PF00440">
    <property type="entry name" value="TetR_N"/>
    <property type="match status" value="1"/>
</dbReference>
<evidence type="ECO:0000256" key="3">
    <source>
        <dbReference type="ARBA" id="ARBA00023163"/>
    </source>
</evidence>
<accession>A0ABS6QQA0</accession>
<feature type="DNA-binding region" description="H-T-H motif" evidence="4">
    <location>
        <begin position="30"/>
        <end position="49"/>
    </location>
</feature>
<evidence type="ECO:0000256" key="2">
    <source>
        <dbReference type="ARBA" id="ARBA00023125"/>
    </source>
</evidence>
<evidence type="ECO:0000259" key="5">
    <source>
        <dbReference type="PROSITE" id="PS50977"/>
    </source>
</evidence>
<feature type="domain" description="HTH tetR-type" evidence="5">
    <location>
        <begin position="7"/>
        <end position="67"/>
    </location>
</feature>
<comment type="caution">
    <text evidence="6">The sequence shown here is derived from an EMBL/GenBank/DDBJ whole genome shotgun (WGS) entry which is preliminary data.</text>
</comment>
<sequence length="183" mass="20169">MPRPTKIEIDAEIIDRAAGLFSKHGFENTSLQQIANAVNYSKAGLLHHYPSKKAIYEKVLSTSIEQLKSLLASVEDIPVGIERDRAVVEATIQHTLDWPGMAAFGNRLAENEQNVEPILTEMGLIMYAALGIDLATVDLERIIRVTSAFSGLGVTAALSARLDLKREWRSYIAQIAMEALGHR</sequence>